<keyword evidence="1 4" id="KW-0812">Transmembrane</keyword>
<feature type="transmembrane region" description="Helical" evidence="4">
    <location>
        <begin position="92"/>
        <end position="113"/>
    </location>
</feature>
<dbReference type="OrthoDB" id="161814at2759"/>
<evidence type="ECO:0000313" key="6">
    <source>
        <dbReference type="Proteomes" id="UP000238350"/>
    </source>
</evidence>
<feature type="transmembrane region" description="Helical" evidence="4">
    <location>
        <begin position="119"/>
        <end position="136"/>
    </location>
</feature>
<reference evidence="5 6" key="1">
    <citation type="submission" date="2017-04" db="EMBL/GenBank/DDBJ databases">
        <title>Genome sequencing of [Candida] sorbophila.</title>
        <authorList>
            <person name="Ahn J.O."/>
        </authorList>
    </citation>
    <scope>NUCLEOTIDE SEQUENCE [LARGE SCALE GENOMIC DNA]</scope>
    <source>
        <strain evidence="5 6">DS02</strain>
    </source>
</reference>
<dbReference type="GO" id="GO:0005375">
    <property type="term" value="F:copper ion transmembrane transporter activity"/>
    <property type="evidence" value="ECO:0007669"/>
    <property type="project" value="UniProtKB-UniRule"/>
</dbReference>
<accession>A0A2T0FH89</accession>
<keyword evidence="4" id="KW-0406">Ion transport</keyword>
<keyword evidence="4" id="KW-0187">Copper transport</keyword>
<keyword evidence="4" id="KW-0186">Copper</keyword>
<dbReference type="Proteomes" id="UP000238350">
    <property type="component" value="Unassembled WGS sequence"/>
</dbReference>
<dbReference type="AlphaFoldDB" id="A0A2T0FH89"/>
<name>A0A2T0FH89_9ASCO</name>
<dbReference type="InterPro" id="IPR007274">
    <property type="entry name" value="Cop_transporter"/>
</dbReference>
<comment type="similarity">
    <text evidence="4">Belongs to the copper transporter (Ctr) (TC 1.A.56) family. SLC31A subfamily.</text>
</comment>
<dbReference type="GO" id="GO:0016020">
    <property type="term" value="C:membrane"/>
    <property type="evidence" value="ECO:0007669"/>
    <property type="project" value="UniProtKB-SubCell"/>
</dbReference>
<proteinExistence type="inferred from homology"/>
<evidence type="ECO:0000313" key="5">
    <source>
        <dbReference type="EMBL" id="PRT54327.1"/>
    </source>
</evidence>
<dbReference type="PANTHER" id="PTHR12483">
    <property type="entry name" value="SOLUTE CARRIER FAMILY 31 COPPER TRANSPORTERS"/>
    <property type="match status" value="1"/>
</dbReference>
<dbReference type="GeneID" id="36515695"/>
<keyword evidence="6" id="KW-1185">Reference proteome</keyword>
<dbReference type="PANTHER" id="PTHR12483:SF115">
    <property type="entry name" value="COPPER TRANSPORT PROTEIN"/>
    <property type="match status" value="1"/>
</dbReference>
<comment type="caution">
    <text evidence="5">The sequence shown here is derived from an EMBL/GenBank/DDBJ whole genome shotgun (WGS) entry which is preliminary data.</text>
</comment>
<dbReference type="RefSeq" id="XP_024664272.1">
    <property type="nucleotide sequence ID" value="XM_024808504.1"/>
</dbReference>
<keyword evidence="3 4" id="KW-0472">Membrane</keyword>
<organism evidence="5 6">
    <name type="scientific">Wickerhamiella sorbophila</name>
    <dbReference type="NCBI Taxonomy" id="45607"/>
    <lineage>
        <taxon>Eukaryota</taxon>
        <taxon>Fungi</taxon>
        <taxon>Dikarya</taxon>
        <taxon>Ascomycota</taxon>
        <taxon>Saccharomycotina</taxon>
        <taxon>Dipodascomycetes</taxon>
        <taxon>Dipodascales</taxon>
        <taxon>Trichomonascaceae</taxon>
        <taxon>Wickerhamiella</taxon>
    </lineage>
</organism>
<comment type="subcellular location">
    <subcellularLocation>
        <location evidence="4">Membrane</location>
        <topology evidence="4">Multi-pass membrane protein</topology>
    </subcellularLocation>
</comment>
<dbReference type="Pfam" id="PF04145">
    <property type="entry name" value="Ctr"/>
    <property type="match status" value="2"/>
</dbReference>
<dbReference type="STRING" id="45607.A0A2T0FH89"/>
<evidence type="ECO:0000256" key="2">
    <source>
        <dbReference type="ARBA" id="ARBA00022989"/>
    </source>
</evidence>
<feature type="transmembrane region" description="Helical" evidence="4">
    <location>
        <begin position="51"/>
        <end position="71"/>
    </location>
</feature>
<protein>
    <recommendedName>
        <fullName evidence="4">Copper transport protein</fullName>
    </recommendedName>
</protein>
<dbReference type="EMBL" id="NDIQ01000021">
    <property type="protein sequence ID" value="PRT54327.1"/>
    <property type="molecule type" value="Genomic_DNA"/>
</dbReference>
<evidence type="ECO:0000256" key="3">
    <source>
        <dbReference type="ARBA" id="ARBA00023136"/>
    </source>
</evidence>
<keyword evidence="2 4" id="KW-1133">Transmembrane helix</keyword>
<sequence>MASHQMMDHDMPGMPGHGGHDTGPTCSMNMLFTWDYNNLCIVFRWWHISTAFQLAISMAIVAALGAGYELLRCRIRNLDKRNITATANPPSRLELAIGYGAQVFYSYMLMLVFMTYNGWIMIAVSLGAMLGFYYWGNVAERQMMCH</sequence>
<keyword evidence="4" id="KW-0813">Transport</keyword>
<evidence type="ECO:0000256" key="1">
    <source>
        <dbReference type="ARBA" id="ARBA00022692"/>
    </source>
</evidence>
<evidence type="ECO:0000256" key="4">
    <source>
        <dbReference type="RuleBase" id="RU367022"/>
    </source>
</evidence>
<gene>
    <name evidence="5" type="ORF">B9G98_01947</name>
</gene>